<dbReference type="Proteomes" id="UP000011083">
    <property type="component" value="Unassembled WGS sequence"/>
</dbReference>
<accession>L8H9U9</accession>
<dbReference type="RefSeq" id="XP_004344934.1">
    <property type="nucleotide sequence ID" value="XM_004344884.1"/>
</dbReference>
<evidence type="ECO:0000256" key="1">
    <source>
        <dbReference type="SAM" id="MobiDB-lite"/>
    </source>
</evidence>
<evidence type="ECO:0000313" key="2">
    <source>
        <dbReference type="EMBL" id="ELR21191.1"/>
    </source>
</evidence>
<dbReference type="VEuPathDB" id="AmoebaDB:ACA1_285500"/>
<dbReference type="Gene3D" id="1.20.5.170">
    <property type="match status" value="1"/>
</dbReference>
<proteinExistence type="predicted"/>
<organism evidence="2 3">
    <name type="scientific">Acanthamoeba castellanii (strain ATCC 30010 / Neff)</name>
    <dbReference type="NCBI Taxonomy" id="1257118"/>
    <lineage>
        <taxon>Eukaryota</taxon>
        <taxon>Amoebozoa</taxon>
        <taxon>Discosea</taxon>
        <taxon>Longamoebia</taxon>
        <taxon>Centramoebida</taxon>
        <taxon>Acanthamoebidae</taxon>
        <taxon>Acanthamoeba</taxon>
    </lineage>
</organism>
<gene>
    <name evidence="2" type="ORF">ACA1_285500</name>
</gene>
<name>L8H9U9_ACACF</name>
<dbReference type="EMBL" id="KB007908">
    <property type="protein sequence ID" value="ELR21191.1"/>
    <property type="molecule type" value="Genomic_DNA"/>
</dbReference>
<dbReference type="GeneID" id="14922071"/>
<protein>
    <submittedName>
        <fullName evidence="2">Uncharacterized protein</fullName>
    </submittedName>
</protein>
<keyword evidence="3" id="KW-1185">Reference proteome</keyword>
<dbReference type="AlphaFoldDB" id="L8H9U9"/>
<reference evidence="2 3" key="1">
    <citation type="journal article" date="2013" name="Genome Biol.">
        <title>Genome of Acanthamoeba castellanii highlights extensive lateral gene transfer and early evolution of tyrosine kinase signaling.</title>
        <authorList>
            <person name="Clarke M."/>
            <person name="Lohan A.J."/>
            <person name="Liu B."/>
            <person name="Lagkouvardos I."/>
            <person name="Roy S."/>
            <person name="Zafar N."/>
            <person name="Bertelli C."/>
            <person name="Schilde C."/>
            <person name="Kianianmomeni A."/>
            <person name="Burglin T.R."/>
            <person name="Frech C."/>
            <person name="Turcotte B."/>
            <person name="Kopec K.O."/>
            <person name="Synnott J.M."/>
            <person name="Choo C."/>
            <person name="Paponov I."/>
            <person name="Finkler A."/>
            <person name="Soon Heng Tan C."/>
            <person name="Hutchins A.P."/>
            <person name="Weinmeier T."/>
            <person name="Rattei T."/>
            <person name="Chu J.S."/>
            <person name="Gimenez G."/>
            <person name="Irimia M."/>
            <person name="Rigden D.J."/>
            <person name="Fitzpatrick D.A."/>
            <person name="Lorenzo-Morales J."/>
            <person name="Bateman A."/>
            <person name="Chiu C.H."/>
            <person name="Tang P."/>
            <person name="Hegemann P."/>
            <person name="Fromm H."/>
            <person name="Raoult D."/>
            <person name="Greub G."/>
            <person name="Miranda-Saavedra D."/>
            <person name="Chen N."/>
            <person name="Nash P."/>
            <person name="Ginger M.L."/>
            <person name="Horn M."/>
            <person name="Schaap P."/>
            <person name="Caler L."/>
            <person name="Loftus B."/>
        </authorList>
    </citation>
    <scope>NUCLEOTIDE SEQUENCE [LARGE SCALE GENOMIC DNA]</scope>
    <source>
        <strain evidence="2 3">Neff</strain>
    </source>
</reference>
<sequence length="197" mass="22055">MDVSVSEKKLFQFGEPVALDHVLMTPSDVEEPPTRMYAAAGDFWRKWCPPGLSESPVLGLKISPLIETTADSVVGNRLAAIEKQMKALQEKLNEETQGRQNIQRKVNALENENVTLKRKVEGLENENVTLKRKGEGLEKRVKGLENENEGRRAREEGRGAREEGALEKKLKKTKAAFKQLKRGCNGGLQAMEETLNE</sequence>
<feature type="region of interest" description="Disordered" evidence="1">
    <location>
        <begin position="144"/>
        <end position="167"/>
    </location>
</feature>
<evidence type="ECO:0000313" key="3">
    <source>
        <dbReference type="Proteomes" id="UP000011083"/>
    </source>
</evidence>
<dbReference type="KEGG" id="acan:ACA1_285500"/>